<dbReference type="FunFam" id="1.10.10.1940:FF:000002">
    <property type="entry name" value="PHAryngeal gland Toxin-related"/>
    <property type="match status" value="2"/>
</dbReference>
<organism evidence="6 7">
    <name type="scientific">Panagrellus redivivus</name>
    <name type="common">Microworm</name>
    <dbReference type="NCBI Taxonomy" id="6233"/>
    <lineage>
        <taxon>Eukaryota</taxon>
        <taxon>Metazoa</taxon>
        <taxon>Ecdysozoa</taxon>
        <taxon>Nematoda</taxon>
        <taxon>Chromadorea</taxon>
        <taxon>Rhabditida</taxon>
        <taxon>Tylenchina</taxon>
        <taxon>Panagrolaimomorpha</taxon>
        <taxon>Panagrolaimoidea</taxon>
        <taxon>Panagrolaimidae</taxon>
        <taxon>Panagrellus</taxon>
    </lineage>
</organism>
<feature type="domain" description="ShKT" evidence="5">
    <location>
        <begin position="47"/>
        <end position="92"/>
    </location>
</feature>
<dbReference type="InterPro" id="IPR003582">
    <property type="entry name" value="ShKT_dom"/>
</dbReference>
<feature type="chain" id="PRO_5028820640" evidence="4">
    <location>
        <begin position="22"/>
        <end position="208"/>
    </location>
</feature>
<reference evidence="7" key="2">
    <citation type="submission" date="2020-10" db="UniProtKB">
        <authorList>
            <consortium name="WormBaseParasite"/>
        </authorList>
    </citation>
    <scope>IDENTIFICATION</scope>
</reference>
<feature type="domain" description="ShKT" evidence="5">
    <location>
        <begin position="117"/>
        <end position="151"/>
    </location>
</feature>
<dbReference type="WBParaSite" id="Pan_g18881.t1">
    <property type="protein sequence ID" value="Pan_g18881.t1"/>
    <property type="gene ID" value="Pan_g18881"/>
</dbReference>
<dbReference type="Proteomes" id="UP000492821">
    <property type="component" value="Unassembled WGS sequence"/>
</dbReference>
<evidence type="ECO:0000256" key="4">
    <source>
        <dbReference type="SAM" id="SignalP"/>
    </source>
</evidence>
<dbReference type="PANTHER" id="PTHR46219:SF13">
    <property type="entry name" value="SHKT DOMAIN-CONTAINING PROTEIN"/>
    <property type="match status" value="1"/>
</dbReference>
<evidence type="ECO:0000256" key="1">
    <source>
        <dbReference type="ARBA" id="ARBA00022729"/>
    </source>
</evidence>
<comment type="caution">
    <text evidence="3">Lacks conserved residue(s) required for the propagation of feature annotation.</text>
</comment>
<protein>
    <submittedName>
        <fullName evidence="7">ShKT domain-containing protein</fullName>
    </submittedName>
</protein>
<keyword evidence="2 3" id="KW-1015">Disulfide bond</keyword>
<feature type="signal peptide" evidence="4">
    <location>
        <begin position="1"/>
        <end position="21"/>
    </location>
</feature>
<dbReference type="Gene3D" id="1.10.10.1940">
    <property type="match status" value="2"/>
</dbReference>
<evidence type="ECO:0000313" key="7">
    <source>
        <dbReference type="WBParaSite" id="Pan_g18881.t1"/>
    </source>
</evidence>
<dbReference type="SMART" id="SM00254">
    <property type="entry name" value="ShKT"/>
    <property type="match status" value="3"/>
</dbReference>
<proteinExistence type="predicted"/>
<reference evidence="6" key="1">
    <citation type="journal article" date="2013" name="Genetics">
        <title>The draft genome and transcriptome of Panagrellus redivivus are shaped by the harsh demands of a free-living lifestyle.</title>
        <authorList>
            <person name="Srinivasan J."/>
            <person name="Dillman A.R."/>
            <person name="Macchietto M.G."/>
            <person name="Heikkinen L."/>
            <person name="Lakso M."/>
            <person name="Fracchia K.M."/>
            <person name="Antoshechkin I."/>
            <person name="Mortazavi A."/>
            <person name="Wong G."/>
            <person name="Sternberg P.W."/>
        </authorList>
    </citation>
    <scope>NUCLEOTIDE SEQUENCE [LARGE SCALE GENOMIC DNA]</scope>
    <source>
        <strain evidence="6">MT8872</strain>
    </source>
</reference>
<evidence type="ECO:0000256" key="3">
    <source>
        <dbReference type="PROSITE-ProRule" id="PRU01005"/>
    </source>
</evidence>
<dbReference type="AlphaFoldDB" id="A0A7E4VBB2"/>
<feature type="disulfide bond" evidence="3">
    <location>
        <begin position="117"/>
        <end position="151"/>
    </location>
</feature>
<evidence type="ECO:0000256" key="2">
    <source>
        <dbReference type="ARBA" id="ARBA00023157"/>
    </source>
</evidence>
<keyword evidence="1 4" id="KW-0732">Signal</keyword>
<dbReference type="PROSITE" id="PS51670">
    <property type="entry name" value="SHKT"/>
    <property type="match status" value="3"/>
</dbReference>
<sequence length="208" mass="20894">MASTSVLLALAVVCLASTVGAQTCLSIVGNCIMGQCPSGGDCVNEICCVTDAAANCNNTLDDTFCEGNAAKCTDATMKAAMTQQCAKTCKTCDQLAGATTAAPVGAATTAAPSGAACVDKGTDCPKDAYLCSNSLYYDLMTQQCPKTCGRCSGAAASPTVASAPGSATCVDKTKADGTSDCAADAYLCNNSAYYDLMTQQCPKTCGRC</sequence>
<keyword evidence="6" id="KW-1185">Reference proteome</keyword>
<evidence type="ECO:0000313" key="6">
    <source>
        <dbReference type="Proteomes" id="UP000492821"/>
    </source>
</evidence>
<dbReference type="Pfam" id="PF01549">
    <property type="entry name" value="ShK"/>
    <property type="match status" value="3"/>
</dbReference>
<name>A0A7E4VBB2_PANRE</name>
<accession>A0A7E4VBB2</accession>
<dbReference type="PANTHER" id="PTHR46219">
    <property type="entry name" value="PROTEIN CBG11138"/>
    <property type="match status" value="1"/>
</dbReference>
<feature type="domain" description="ShKT" evidence="5">
    <location>
        <begin position="169"/>
        <end position="208"/>
    </location>
</feature>
<evidence type="ECO:0000259" key="5">
    <source>
        <dbReference type="PROSITE" id="PS51670"/>
    </source>
</evidence>